<feature type="compositionally biased region" description="Polar residues" evidence="5">
    <location>
        <begin position="1852"/>
        <end position="1862"/>
    </location>
</feature>
<evidence type="ECO:0000256" key="4">
    <source>
        <dbReference type="ARBA" id="ARBA00023026"/>
    </source>
</evidence>
<evidence type="ECO:0000256" key="2">
    <source>
        <dbReference type="ARBA" id="ARBA00022525"/>
    </source>
</evidence>
<dbReference type="Gene3D" id="2.130.10.130">
    <property type="entry name" value="Integrin alpha, N-terminal"/>
    <property type="match status" value="2"/>
</dbReference>
<name>A0A4P2R7C6_SORCE</name>
<dbReference type="Proteomes" id="UP000295497">
    <property type="component" value="Chromosome"/>
</dbReference>
<dbReference type="Pfam" id="PF25023">
    <property type="entry name" value="TEN_YD-shell"/>
    <property type="match status" value="1"/>
</dbReference>
<evidence type="ECO:0000313" key="9">
    <source>
        <dbReference type="Proteomes" id="UP000295497"/>
    </source>
</evidence>
<gene>
    <name evidence="8" type="ORF">SOCE836_102010</name>
</gene>
<keyword evidence="6" id="KW-0732">Signal</keyword>
<dbReference type="Pfam" id="PF03534">
    <property type="entry name" value="SpvB"/>
    <property type="match status" value="1"/>
</dbReference>
<dbReference type="SUPFAM" id="SSF69318">
    <property type="entry name" value="Integrin alpha N-terminal domain"/>
    <property type="match status" value="1"/>
</dbReference>
<dbReference type="InterPro" id="IPR022385">
    <property type="entry name" value="Rhs_assc_core"/>
</dbReference>
<dbReference type="PROSITE" id="PS51257">
    <property type="entry name" value="PROKAR_LIPOPROTEIN"/>
    <property type="match status" value="1"/>
</dbReference>
<evidence type="ECO:0000259" key="7">
    <source>
        <dbReference type="Pfam" id="PF25023"/>
    </source>
</evidence>
<evidence type="ECO:0000256" key="6">
    <source>
        <dbReference type="SAM" id="SignalP"/>
    </source>
</evidence>
<dbReference type="Pfam" id="PF05593">
    <property type="entry name" value="RHS_repeat"/>
    <property type="match status" value="2"/>
</dbReference>
<dbReference type="InterPro" id="IPR031325">
    <property type="entry name" value="RHS_repeat"/>
</dbReference>
<evidence type="ECO:0000256" key="1">
    <source>
        <dbReference type="ARBA" id="ARBA00004613"/>
    </source>
</evidence>
<proteinExistence type="predicted"/>
<feature type="signal peptide" evidence="6">
    <location>
        <begin position="1"/>
        <end position="26"/>
    </location>
</feature>
<dbReference type="PANTHER" id="PTHR32305:SF15">
    <property type="entry name" value="PROTEIN RHSA-RELATED"/>
    <property type="match status" value="1"/>
</dbReference>
<feature type="region of interest" description="Disordered" evidence="5">
    <location>
        <begin position="1840"/>
        <end position="1866"/>
    </location>
</feature>
<protein>
    <submittedName>
        <fullName evidence="8">Type IV secretion protein Rhs</fullName>
    </submittedName>
</protein>
<sequence>MALALRRVLRAIIPLVMFLACVLAQAGCECISGDPPIDPRQGVVACRTQSAHSPATSRPAPEVETVAAGTIPGAFSITSTGEAVYTMELASPPPRAGMGPRIELVYRSDGGDGVLGAGFAIAGLSAIARCPKSLAQDGEIRGVRYDGDDALCLDGQRLVPVGEGPGTIEYRTFPESFVKVVGHYGPEGGAPAEALFFEATLPTGRVVEYGRTEGSKPLARGGVPRAWLANKARDGRGNAMTYAYCLAEAEDGHAAEYAVDEIRYTAFEGTPSREPSRAVRFVYATKDPAAIRTGYSGGMALQRSLRLEEIQMLGPGDALVRSYGFRYELSPTTSRTLLTEVEECASDRVCKPPTRFQYSQAKPGFERVPTDIGKPLSERASPMVFDIDADGRDDLVIPDMVAGLSTPMNPIIAWRVARNVGPRASSSYLAPAELAFLEEWPTVADPMGPSDPALLQPELGTVLDYDDDGRADVLLHDVYDAKTTWHVLLSRPDWTFALHDTGIRRPFPLGVTPAPPSLSSPGASMHLADLDGDGVPDLIQCEDHAREGQAPLPLAAVWAVHLWRPARGATPAGFDPAGESIELLIGYPCDTELHTLDVDADGKIDLIVPALRRFGDGTVLLGSSYDAIMRRGEGRWEVIDTELPVVWPGGRVVFLDVNGDGLPDAVESGPGDHQLYTYFNTGPTFVASPFRTVDAFSFGDLFGLPDQDVFFRFAVPLDVNGDGRQDLLMPVPPGMLLGGSDALPSWAVLLATGDRAGPPFRLVDPGLPFEASLGDAVTLADPRGPRTGDVDGDGAQDVILSLGGVFNVFRNLSADQDLLVAVSDGMNAHDPAEPGFVPNVSISYGHLTDASVAAGEGDSAEDPARERPLYVARSGAADDCGYPRRCVVGPRRVVSAYAVNNGADRPRRFEVSYRDGRYHRLGRGLLGFGERIVTDLDTGAATLDAYDHVTFDDELQVFPFAGSVQRTWRWAPGLPSQPRPEQIELSFVDVTRTLVPTNDGATYFTLPTERRVRRAQGIYPPPSGATPSIEAYVREIERGGGDGATLLRDSVSTVTDFDTFGNVRAEEGSTSGVDLTFKVTRTFKNDTERWVLGQLETQKECSAAAGMSQCRTLTRTTTIYGEVETESTESDDGLPDTKLKLAYVRDDFGNITGVTAKDAFDHQRTSSTHFDEEGMFPEKYVNAAGHTTLVEFDDALGVLLERVDPNQLVTTWAHDGFGRLGVETRPDGTTTTVALSRTKDGGPAQDAWRVRQRRTTTGGADDTIELDGLGRPIRWWWYGPEPKPAQESGGAKRILQEIGYDALGEHIARRSVPVREDTPESERLYDRFEVDAVGREVRHTTPWNAVTTTEYDGWRVRVTDPLDHVTVTEQDPLGRTESITDAAGGITRYRYGPFGMQHTVIDPGGAATRTTRDAFGRVRQLDDPDRGTTVSVHDGFGELMSQADALGRESTWAYDALGRPRTRVDRDGAQRVTTTWTWDTAAHGIGRLHALASPDAEKTYGYTDRGQLDTLSLRIDGERAPLEARLGYDELGRVETVTYPAPAGAAPFVVAHDRDAHGHGIAVRDRGTGSAYWRLTDVDDAGRFREEVFGNGVVTERSYFADKQRLRHVATRSGAGEVQDLDYGFDDLLNLTRRTDALQPENRTERFRYDPLQRLTCAYFGDVESASAPCALRYGHDPNGNLTFKSDIGMLSYDDPLHPHAVTGAGTGSFAYDAVGNQIARPGGTTVRYTPFDLPERITQGASTITFGYDGDQQRIRKTTPEKETLYFGDLYERVTEAASGTVEHRYHVHSPERVVAIVTRGGSDDGTRYVHVDHLGSVDALTDEDGDVIERRSYDPFGQRRNPVWGETAPASFSSKTTQGFTGHESDDELGLVNMKGRLYDPKIGRFLTTDPIVSMPSFGQSWNPYSYVLNNPLAYVDPGGFQEALPEAGARSPLPAGAEFRWEVLDLSPIGLKLIVRPVPEVEARSDADSNTVAAETGGAMPPIDISTTGSASGYVPQPVSTAPEHTGAGAVVGQSLLGAAEGTVELAAGVARSLALNALTLGGYGAYEFGSAMWRGYEEDGLLGALNAVNPLYQIGRGAADTALAIDGGDYRAAGAAGTKTVLLAAAAVFGTGRGLGTLAEQSTAAGAARVGTYGGLRAAGVKDAHHVIQDAAVRELPGYSRSAAPAVELPGPSTRVGTSHYAATQVQRQPGGGTYGAERRIGYKALRRAGQSPGDARALIEQADNYFQSIGVTPTTPTRIPGSR</sequence>
<dbReference type="PANTHER" id="PTHR32305">
    <property type="match status" value="1"/>
</dbReference>
<dbReference type="GO" id="GO:0005737">
    <property type="term" value="C:cytoplasm"/>
    <property type="evidence" value="ECO:0007669"/>
    <property type="project" value="InterPro"/>
</dbReference>
<evidence type="ECO:0000256" key="5">
    <source>
        <dbReference type="SAM" id="MobiDB-lite"/>
    </source>
</evidence>
<reference evidence="8 9" key="1">
    <citation type="submission" date="2015-09" db="EMBL/GenBank/DDBJ databases">
        <title>Sorangium comparison.</title>
        <authorList>
            <person name="Zaburannyi N."/>
            <person name="Bunk B."/>
            <person name="Overmann J."/>
            <person name="Mueller R."/>
        </authorList>
    </citation>
    <scope>NUCLEOTIDE SEQUENCE [LARGE SCALE GENOMIC DNA]</scope>
    <source>
        <strain evidence="8 9">So ce836</strain>
    </source>
</reference>
<feature type="domain" description="Teneurin-like YD-shell" evidence="7">
    <location>
        <begin position="1602"/>
        <end position="1892"/>
    </location>
</feature>
<accession>A0A4P2R7C6</accession>
<dbReference type="EMBL" id="CP012672">
    <property type="protein sequence ID" value="AUX37963.1"/>
    <property type="molecule type" value="Genomic_DNA"/>
</dbReference>
<dbReference type="NCBIfam" id="TIGR03696">
    <property type="entry name" value="Rhs_assc_core"/>
    <property type="match status" value="1"/>
</dbReference>
<organism evidence="8 9">
    <name type="scientific">Sorangium cellulosum</name>
    <name type="common">Polyangium cellulosum</name>
    <dbReference type="NCBI Taxonomy" id="56"/>
    <lineage>
        <taxon>Bacteria</taxon>
        <taxon>Pseudomonadati</taxon>
        <taxon>Myxococcota</taxon>
        <taxon>Polyangia</taxon>
        <taxon>Polyangiales</taxon>
        <taxon>Polyangiaceae</taxon>
        <taxon>Sorangium</taxon>
    </lineage>
</organism>
<evidence type="ECO:0000313" key="8">
    <source>
        <dbReference type="EMBL" id="AUX37963.1"/>
    </source>
</evidence>
<evidence type="ECO:0000256" key="3">
    <source>
        <dbReference type="ARBA" id="ARBA00022737"/>
    </source>
</evidence>
<dbReference type="Gene3D" id="2.180.10.10">
    <property type="entry name" value="RHS repeat-associated core"/>
    <property type="match status" value="2"/>
</dbReference>
<dbReference type="InterPro" id="IPR056823">
    <property type="entry name" value="TEN-like_YD-shell"/>
</dbReference>
<dbReference type="InterPro" id="IPR003284">
    <property type="entry name" value="Sal_SpvB"/>
</dbReference>
<feature type="chain" id="PRO_5020736529" evidence="6">
    <location>
        <begin position="27"/>
        <end position="2248"/>
    </location>
</feature>
<dbReference type="NCBIfam" id="TIGR01643">
    <property type="entry name" value="YD_repeat_2x"/>
    <property type="match status" value="2"/>
</dbReference>
<dbReference type="GO" id="GO:0005576">
    <property type="term" value="C:extracellular region"/>
    <property type="evidence" value="ECO:0007669"/>
    <property type="project" value="UniProtKB-SubCell"/>
</dbReference>
<keyword evidence="3" id="KW-0677">Repeat</keyword>
<keyword evidence="4" id="KW-0843">Virulence</keyword>
<dbReference type="InterPro" id="IPR050708">
    <property type="entry name" value="T6SS_VgrG/RHS"/>
</dbReference>
<dbReference type="InterPro" id="IPR028994">
    <property type="entry name" value="Integrin_alpha_N"/>
</dbReference>
<dbReference type="InterPro" id="IPR006530">
    <property type="entry name" value="YD"/>
</dbReference>
<keyword evidence="2" id="KW-0964">Secreted</keyword>
<comment type="subcellular location">
    <subcellularLocation>
        <location evidence="1">Secreted</location>
    </subcellularLocation>
</comment>